<dbReference type="AlphaFoldDB" id="A0AAD9CUW4"/>
<keyword evidence="1" id="KW-0963">Cytoplasm</keyword>
<dbReference type="PANTHER" id="PTHR19849">
    <property type="entry name" value="PHOSPHOLIPASE A-2-ACTIVATING PROTEIN"/>
    <property type="match status" value="1"/>
</dbReference>
<proteinExistence type="predicted"/>
<comment type="caution">
    <text evidence="5">The sequence shown here is derived from an EMBL/GenBank/DDBJ whole genome shotgun (WGS) entry which is preliminary data.</text>
</comment>
<dbReference type="GO" id="GO:0005634">
    <property type="term" value="C:nucleus"/>
    <property type="evidence" value="ECO:0007669"/>
    <property type="project" value="TreeGrafter"/>
</dbReference>
<accession>A0AAD9CUW4</accession>
<gene>
    <name evidence="5" type="ORF">DB88DRAFT_495127</name>
</gene>
<feature type="repeat" description="WD" evidence="4">
    <location>
        <begin position="102"/>
        <end position="133"/>
    </location>
</feature>
<evidence type="ECO:0000256" key="4">
    <source>
        <dbReference type="PROSITE-ProRule" id="PRU00221"/>
    </source>
</evidence>
<protein>
    <submittedName>
        <fullName evidence="5">WD40-repeat-containing domain protein</fullName>
    </submittedName>
</protein>
<dbReference type="SUPFAM" id="SSF50978">
    <property type="entry name" value="WD40 repeat-like"/>
    <property type="match status" value="1"/>
</dbReference>
<dbReference type="GO" id="GO:0010992">
    <property type="term" value="P:ubiquitin recycling"/>
    <property type="evidence" value="ECO:0007669"/>
    <property type="project" value="TreeGrafter"/>
</dbReference>
<keyword evidence="2 4" id="KW-0853">WD repeat</keyword>
<keyword evidence="3" id="KW-0677">Repeat</keyword>
<dbReference type="GO" id="GO:0043130">
    <property type="term" value="F:ubiquitin binding"/>
    <property type="evidence" value="ECO:0007669"/>
    <property type="project" value="TreeGrafter"/>
</dbReference>
<dbReference type="PROSITE" id="PS50294">
    <property type="entry name" value="WD_REPEATS_REGION"/>
    <property type="match status" value="1"/>
</dbReference>
<evidence type="ECO:0000313" key="6">
    <source>
        <dbReference type="Proteomes" id="UP001182556"/>
    </source>
</evidence>
<evidence type="ECO:0000313" key="5">
    <source>
        <dbReference type="EMBL" id="KAK1922456.1"/>
    </source>
</evidence>
<dbReference type="EMBL" id="JAODAN010000008">
    <property type="protein sequence ID" value="KAK1922456.1"/>
    <property type="molecule type" value="Genomic_DNA"/>
</dbReference>
<dbReference type="SMART" id="SM00320">
    <property type="entry name" value="WD40"/>
    <property type="match status" value="7"/>
</dbReference>
<dbReference type="InterPro" id="IPR001680">
    <property type="entry name" value="WD40_rpt"/>
</dbReference>
<evidence type="ECO:0000256" key="3">
    <source>
        <dbReference type="ARBA" id="ARBA00022737"/>
    </source>
</evidence>
<dbReference type="PROSITE" id="PS50082">
    <property type="entry name" value="WD_REPEATS_2"/>
    <property type="match status" value="1"/>
</dbReference>
<dbReference type="InterPro" id="IPR036322">
    <property type="entry name" value="WD40_repeat_dom_sf"/>
</dbReference>
<dbReference type="Proteomes" id="UP001182556">
    <property type="component" value="Unassembled WGS sequence"/>
</dbReference>
<sequence>MSYRLALELSPPHAQDVKAVLAIDEYTLASASRDGGVAIWQRSDANSPFVLRGLLGGHDAYVNSLAHIGASSLGPVIASGGNSSLILLHSMSSFDPEPNQALVGHSLNVCALEYGNVAKRLISGSWDNTARVWRESSQGWETEHVLDAHQQAIWGVAVVEQGPHAGSYLTADLLIILWAADGTVRARFKGHPEPVRALAVLSSETFASACNDGLLRLLDFSGSTLGVMEGHTDSAFCLKAGQNHLVVSAGEDHSALARCVHPCQTVWSADILHGGEIVTGGSDGRVRLWSADDKGWLEHEELKRFEEEVAVVMNS</sequence>
<reference evidence="5" key="1">
    <citation type="submission" date="2023-02" db="EMBL/GenBank/DDBJ databases">
        <title>Identification and recombinant expression of a fungal hydrolase from Papiliotrema laurentii that hydrolyzes apple cutin and clears colloidal polyester polyurethane.</title>
        <authorList>
            <consortium name="DOE Joint Genome Institute"/>
            <person name="Roman V.A."/>
            <person name="Bojanowski C."/>
            <person name="Crable B.R."/>
            <person name="Wagner D.N."/>
            <person name="Hung C.S."/>
            <person name="Nadeau L.J."/>
            <person name="Schratz L."/>
            <person name="Haridas S."/>
            <person name="Pangilinan J."/>
            <person name="Lipzen A."/>
            <person name="Na H."/>
            <person name="Yan M."/>
            <person name="Ng V."/>
            <person name="Grigoriev I.V."/>
            <person name="Spatafora J.W."/>
            <person name="Barlow D."/>
            <person name="Biffinger J."/>
            <person name="Kelley-Loughnane N."/>
            <person name="Varaljay V.A."/>
            <person name="Crookes-Goodson W.J."/>
        </authorList>
    </citation>
    <scope>NUCLEOTIDE SEQUENCE</scope>
    <source>
        <strain evidence="5">5307AH</strain>
    </source>
</reference>
<dbReference type="GO" id="GO:0005737">
    <property type="term" value="C:cytoplasm"/>
    <property type="evidence" value="ECO:0007669"/>
    <property type="project" value="TreeGrafter"/>
</dbReference>
<organism evidence="5 6">
    <name type="scientific">Papiliotrema laurentii</name>
    <name type="common">Cryptococcus laurentii</name>
    <dbReference type="NCBI Taxonomy" id="5418"/>
    <lineage>
        <taxon>Eukaryota</taxon>
        <taxon>Fungi</taxon>
        <taxon>Dikarya</taxon>
        <taxon>Basidiomycota</taxon>
        <taxon>Agaricomycotina</taxon>
        <taxon>Tremellomycetes</taxon>
        <taxon>Tremellales</taxon>
        <taxon>Rhynchogastremaceae</taxon>
        <taxon>Papiliotrema</taxon>
    </lineage>
</organism>
<dbReference type="PRINTS" id="PR00320">
    <property type="entry name" value="GPROTEINBRPT"/>
</dbReference>
<dbReference type="InterPro" id="IPR015943">
    <property type="entry name" value="WD40/YVTN_repeat-like_dom_sf"/>
</dbReference>
<dbReference type="GO" id="GO:0043161">
    <property type="term" value="P:proteasome-mediated ubiquitin-dependent protein catabolic process"/>
    <property type="evidence" value="ECO:0007669"/>
    <property type="project" value="TreeGrafter"/>
</dbReference>
<evidence type="ECO:0000256" key="2">
    <source>
        <dbReference type="ARBA" id="ARBA00022574"/>
    </source>
</evidence>
<keyword evidence="6" id="KW-1185">Reference proteome</keyword>
<dbReference type="Pfam" id="PF00400">
    <property type="entry name" value="WD40"/>
    <property type="match status" value="3"/>
</dbReference>
<name>A0AAD9CUW4_PAPLA</name>
<evidence type="ECO:0000256" key="1">
    <source>
        <dbReference type="ARBA" id="ARBA00022490"/>
    </source>
</evidence>
<dbReference type="InterPro" id="IPR020472">
    <property type="entry name" value="WD40_PAC1"/>
</dbReference>
<dbReference type="PANTHER" id="PTHR19849:SF0">
    <property type="entry name" value="PHOSPHOLIPASE A-2-ACTIVATING PROTEIN"/>
    <property type="match status" value="1"/>
</dbReference>
<dbReference type="Gene3D" id="2.130.10.10">
    <property type="entry name" value="YVTN repeat-like/Quinoprotein amine dehydrogenase"/>
    <property type="match status" value="1"/>
</dbReference>